<dbReference type="Proteomes" id="UP001430953">
    <property type="component" value="Unassembled WGS sequence"/>
</dbReference>
<feature type="transmembrane region" description="Helical" evidence="1">
    <location>
        <begin position="47"/>
        <end position="69"/>
    </location>
</feature>
<organism evidence="2 3">
    <name type="scientific">Cardiocondyla obscurior</name>
    <dbReference type="NCBI Taxonomy" id="286306"/>
    <lineage>
        <taxon>Eukaryota</taxon>
        <taxon>Metazoa</taxon>
        <taxon>Ecdysozoa</taxon>
        <taxon>Arthropoda</taxon>
        <taxon>Hexapoda</taxon>
        <taxon>Insecta</taxon>
        <taxon>Pterygota</taxon>
        <taxon>Neoptera</taxon>
        <taxon>Endopterygota</taxon>
        <taxon>Hymenoptera</taxon>
        <taxon>Apocrita</taxon>
        <taxon>Aculeata</taxon>
        <taxon>Formicoidea</taxon>
        <taxon>Formicidae</taxon>
        <taxon>Myrmicinae</taxon>
        <taxon>Cardiocondyla</taxon>
    </lineage>
</organism>
<evidence type="ECO:0000313" key="3">
    <source>
        <dbReference type="Proteomes" id="UP001430953"/>
    </source>
</evidence>
<proteinExistence type="predicted"/>
<keyword evidence="1" id="KW-0812">Transmembrane</keyword>
<name>A0AAW2GU79_9HYME</name>
<dbReference type="EMBL" id="JADYXP020000002">
    <property type="protein sequence ID" value="KAL0130737.1"/>
    <property type="molecule type" value="Genomic_DNA"/>
</dbReference>
<keyword evidence="1" id="KW-0472">Membrane</keyword>
<keyword evidence="1" id="KW-1133">Transmembrane helix</keyword>
<feature type="transmembrane region" description="Helical" evidence="1">
    <location>
        <begin position="81"/>
        <end position="97"/>
    </location>
</feature>
<protein>
    <submittedName>
        <fullName evidence="2">Uncharacterized protein</fullName>
    </submittedName>
</protein>
<gene>
    <name evidence="2" type="ORF">PUN28_002393</name>
</gene>
<accession>A0AAW2GU79</accession>
<keyword evidence="3" id="KW-1185">Reference proteome</keyword>
<sequence length="147" mass="17756">MVQPLHKKSVITIPIFGDRNNYVDPHQDVIHMHAYTHSRIHMHIYTVLYTLKFAQICVLWPFLYIFFFFSFHIFSLTPTHFLMHFTFVSFYTILFLLKKESAPTYTFESTLTHYQNTQSTQKKNPFVSRPDRRDNEQFCIIFSERYA</sequence>
<evidence type="ECO:0000313" key="2">
    <source>
        <dbReference type="EMBL" id="KAL0130737.1"/>
    </source>
</evidence>
<reference evidence="2 3" key="1">
    <citation type="submission" date="2023-03" db="EMBL/GenBank/DDBJ databases">
        <title>High recombination rates correlate with genetic variation in Cardiocondyla obscurior ants.</title>
        <authorList>
            <person name="Errbii M."/>
        </authorList>
    </citation>
    <scope>NUCLEOTIDE SEQUENCE [LARGE SCALE GENOMIC DNA]</scope>
    <source>
        <strain evidence="2">Alpha-2009</strain>
        <tissue evidence="2">Whole body</tissue>
    </source>
</reference>
<comment type="caution">
    <text evidence="2">The sequence shown here is derived from an EMBL/GenBank/DDBJ whole genome shotgun (WGS) entry which is preliminary data.</text>
</comment>
<evidence type="ECO:0000256" key="1">
    <source>
        <dbReference type="SAM" id="Phobius"/>
    </source>
</evidence>
<dbReference type="AlphaFoldDB" id="A0AAW2GU79"/>